<feature type="domain" description="Zn(2)-C6 fungal-type" evidence="7">
    <location>
        <begin position="23"/>
        <end position="53"/>
    </location>
</feature>
<evidence type="ECO:0000256" key="5">
    <source>
        <dbReference type="ARBA" id="ARBA00023242"/>
    </source>
</evidence>
<reference evidence="8 9" key="1">
    <citation type="journal article" date="2024" name="J. Plant Pathol.">
        <title>Sequence and assembly of the genome of Seiridium unicorne, isolate CBS 538.82, causal agent of cypress canker disease.</title>
        <authorList>
            <person name="Scali E."/>
            <person name="Rocca G.D."/>
            <person name="Danti R."/>
            <person name="Garbelotto M."/>
            <person name="Barberini S."/>
            <person name="Baroncelli R."/>
            <person name="Emiliani G."/>
        </authorList>
    </citation>
    <scope>NUCLEOTIDE SEQUENCE [LARGE SCALE GENOMIC DNA]</scope>
    <source>
        <strain evidence="8 9">BM-138-508</strain>
    </source>
</reference>
<dbReference type="EMBL" id="JARVKF010000394">
    <property type="protein sequence ID" value="KAK9418012.1"/>
    <property type="molecule type" value="Genomic_DNA"/>
</dbReference>
<keyword evidence="9" id="KW-1185">Reference proteome</keyword>
<dbReference type="Pfam" id="PF08493">
    <property type="entry name" value="AflR"/>
    <property type="match status" value="1"/>
</dbReference>
<proteinExistence type="predicted"/>
<evidence type="ECO:0000256" key="6">
    <source>
        <dbReference type="SAM" id="MobiDB-lite"/>
    </source>
</evidence>
<comment type="caution">
    <text evidence="8">The sequence shown here is derived from an EMBL/GenBank/DDBJ whole genome shotgun (WGS) entry which is preliminary data.</text>
</comment>
<dbReference type="PANTHER" id="PTHR31069:SF31">
    <property type="entry name" value="MONODICTYPHENONE CLUSTER TRANSCRIPTION FACTOR-RELATED"/>
    <property type="match status" value="1"/>
</dbReference>
<keyword evidence="2" id="KW-0805">Transcription regulation</keyword>
<feature type="region of interest" description="Disordered" evidence="6">
    <location>
        <begin position="114"/>
        <end position="138"/>
    </location>
</feature>
<accession>A0ABR2UTL5</accession>
<dbReference type="PANTHER" id="PTHR31069">
    <property type="entry name" value="OLEATE-ACTIVATED TRANSCRIPTION FACTOR 1-RELATED"/>
    <property type="match status" value="1"/>
</dbReference>
<keyword evidence="4" id="KW-0804">Transcription</keyword>
<protein>
    <submittedName>
        <fullName evidence="8">Zn(2)-C6 fungal-type domain-containing protein</fullName>
    </submittedName>
</protein>
<evidence type="ECO:0000259" key="7">
    <source>
        <dbReference type="PROSITE" id="PS50048"/>
    </source>
</evidence>
<dbReference type="InterPro" id="IPR036864">
    <property type="entry name" value="Zn2-C6_fun-type_DNA-bd_sf"/>
</dbReference>
<organism evidence="8 9">
    <name type="scientific">Seiridium unicorne</name>
    <dbReference type="NCBI Taxonomy" id="138068"/>
    <lineage>
        <taxon>Eukaryota</taxon>
        <taxon>Fungi</taxon>
        <taxon>Dikarya</taxon>
        <taxon>Ascomycota</taxon>
        <taxon>Pezizomycotina</taxon>
        <taxon>Sordariomycetes</taxon>
        <taxon>Xylariomycetidae</taxon>
        <taxon>Amphisphaeriales</taxon>
        <taxon>Sporocadaceae</taxon>
        <taxon>Seiridium</taxon>
    </lineage>
</organism>
<feature type="compositionally biased region" description="Low complexity" evidence="6">
    <location>
        <begin position="66"/>
        <end position="78"/>
    </location>
</feature>
<keyword evidence="5" id="KW-0539">Nucleus</keyword>
<evidence type="ECO:0000256" key="3">
    <source>
        <dbReference type="ARBA" id="ARBA00023125"/>
    </source>
</evidence>
<dbReference type="SMART" id="SM00066">
    <property type="entry name" value="GAL4"/>
    <property type="match status" value="1"/>
</dbReference>
<dbReference type="InterPro" id="IPR013700">
    <property type="entry name" value="AflR"/>
</dbReference>
<evidence type="ECO:0000256" key="2">
    <source>
        <dbReference type="ARBA" id="ARBA00023015"/>
    </source>
</evidence>
<dbReference type="PROSITE" id="PS50048">
    <property type="entry name" value="ZN2_CY6_FUNGAL_2"/>
    <property type="match status" value="1"/>
</dbReference>
<dbReference type="PRINTS" id="PR00755">
    <property type="entry name" value="AFLATOXINBRP"/>
</dbReference>
<evidence type="ECO:0000256" key="1">
    <source>
        <dbReference type="ARBA" id="ARBA00022723"/>
    </source>
</evidence>
<keyword evidence="1" id="KW-0479">Metal-binding</keyword>
<dbReference type="SUPFAM" id="SSF57701">
    <property type="entry name" value="Zn2/Cys6 DNA-binding domain"/>
    <property type="match status" value="1"/>
</dbReference>
<feature type="compositionally biased region" description="Polar residues" evidence="6">
    <location>
        <begin position="359"/>
        <end position="371"/>
    </location>
</feature>
<name>A0ABR2UTL5_9PEZI</name>
<dbReference type="PROSITE" id="PS00463">
    <property type="entry name" value="ZN2_CY6_FUNGAL_1"/>
    <property type="match status" value="1"/>
</dbReference>
<dbReference type="Proteomes" id="UP001408356">
    <property type="component" value="Unassembled WGS sequence"/>
</dbReference>
<sequence length="485" mass="52341">MSTTPMNDGKQKPTAASAKLRDSCEACATSKVRCNKEKPSCLRCTKRGLICEYVVTRRVGRKKYGRSSGTGDEGSSSSAALNPTSATDEAIDAGNMVFLSPVQTADTTGWFSTTPATPVSEHLSSAGAETRPRRTPGPAMALNTFAQGLHMTEEVLPLPCDDFNIDFDSYFASPESFLSHELRGLTDGFAVTTAAQDMGDAFSTAESASDEISMATILHSDTVAGTRSSVAPQVMRSHQFLGVPQNAPSHSCLARALSLMGQLVPSRLQHCSKNRPHELEEPWSMPSVHSVIVKNKEVLGAISTILQCACAQDGHLLVILCVIVSRVLNWYGIAARRCPMDDSEGNVDQHGSGDFTVRNHPSNTRSENASQQLDWTANTVPLAVAAAGDYPLQGEDSARMRSQLVLSELHRVQRLVGELAVKLRHQNGKPGYVDMSGDDSALGYGTSDMLPPMSVELMDQLESNLREQLKVLSSEIVEDLRKDSQ</sequence>
<evidence type="ECO:0000313" key="9">
    <source>
        <dbReference type="Proteomes" id="UP001408356"/>
    </source>
</evidence>
<gene>
    <name evidence="8" type="ORF">SUNI508_08441</name>
</gene>
<dbReference type="InterPro" id="IPR001138">
    <property type="entry name" value="Zn2Cys6_DnaBD"/>
</dbReference>
<feature type="region of interest" description="Disordered" evidence="6">
    <location>
        <begin position="63"/>
        <end position="83"/>
    </location>
</feature>
<keyword evidence="3" id="KW-0238">DNA-binding</keyword>
<evidence type="ECO:0000256" key="4">
    <source>
        <dbReference type="ARBA" id="ARBA00023163"/>
    </source>
</evidence>
<dbReference type="CDD" id="cd00067">
    <property type="entry name" value="GAL4"/>
    <property type="match status" value="1"/>
</dbReference>
<evidence type="ECO:0000313" key="8">
    <source>
        <dbReference type="EMBL" id="KAK9418012.1"/>
    </source>
</evidence>
<dbReference type="Pfam" id="PF00172">
    <property type="entry name" value="Zn_clus"/>
    <property type="match status" value="1"/>
</dbReference>
<dbReference type="Gene3D" id="4.10.240.10">
    <property type="entry name" value="Zn(2)-C6 fungal-type DNA-binding domain"/>
    <property type="match status" value="1"/>
</dbReference>
<feature type="region of interest" description="Disordered" evidence="6">
    <location>
        <begin position="342"/>
        <end position="371"/>
    </location>
</feature>
<dbReference type="InterPro" id="IPR050675">
    <property type="entry name" value="OAF3"/>
</dbReference>